<evidence type="ECO:0000313" key="4">
    <source>
        <dbReference type="EMBL" id="ART61220.1"/>
    </source>
</evidence>
<evidence type="ECO:0000256" key="3">
    <source>
        <dbReference type="SAM" id="Phobius"/>
    </source>
</evidence>
<evidence type="ECO:0000256" key="2">
    <source>
        <dbReference type="SAM" id="MobiDB-lite"/>
    </source>
</evidence>
<evidence type="ECO:0000313" key="5">
    <source>
        <dbReference type="Proteomes" id="UP000194440"/>
    </source>
</evidence>
<gene>
    <name evidence="4" type="ORF">CBP36_19840</name>
</gene>
<proteinExistence type="predicted"/>
<feature type="transmembrane region" description="Helical" evidence="3">
    <location>
        <begin position="64"/>
        <end position="86"/>
    </location>
</feature>
<feature type="region of interest" description="Disordered" evidence="2">
    <location>
        <begin position="1"/>
        <end position="59"/>
    </location>
</feature>
<dbReference type="AlphaFoldDB" id="A0A240UJM1"/>
<feature type="region of interest" description="Disordered" evidence="2">
    <location>
        <begin position="172"/>
        <end position="199"/>
    </location>
</feature>
<evidence type="ECO:0000256" key="1">
    <source>
        <dbReference type="SAM" id="Coils"/>
    </source>
</evidence>
<keyword evidence="1" id="KW-0175">Coiled coil</keyword>
<keyword evidence="3" id="KW-1133">Transmembrane helix</keyword>
<feature type="compositionally biased region" description="Polar residues" evidence="2">
    <location>
        <begin position="107"/>
        <end position="119"/>
    </location>
</feature>
<accession>A0A240UJM1</accession>
<feature type="region of interest" description="Disordered" evidence="2">
    <location>
        <begin position="100"/>
        <end position="154"/>
    </location>
</feature>
<organism evidence="4 5">
    <name type="scientific">Acidovorax carolinensis</name>
    <dbReference type="NCBI Taxonomy" id="553814"/>
    <lineage>
        <taxon>Bacteria</taxon>
        <taxon>Pseudomonadati</taxon>
        <taxon>Pseudomonadota</taxon>
        <taxon>Betaproteobacteria</taxon>
        <taxon>Burkholderiales</taxon>
        <taxon>Comamonadaceae</taxon>
        <taxon>Acidovorax</taxon>
    </lineage>
</organism>
<feature type="coiled-coil region" evidence="1">
    <location>
        <begin position="229"/>
        <end position="267"/>
    </location>
</feature>
<dbReference type="EMBL" id="CP021367">
    <property type="protein sequence ID" value="ART61220.1"/>
    <property type="molecule type" value="Genomic_DNA"/>
</dbReference>
<keyword evidence="5" id="KW-1185">Reference proteome</keyword>
<feature type="compositionally biased region" description="Low complexity" evidence="2">
    <location>
        <begin position="180"/>
        <end position="199"/>
    </location>
</feature>
<name>A0A240UJM1_9BURK</name>
<dbReference type="KEGG" id="acip:CBP36_19840"/>
<keyword evidence="3" id="KW-0472">Membrane</keyword>
<dbReference type="Proteomes" id="UP000194440">
    <property type="component" value="Plasmid pACP4.1"/>
</dbReference>
<geneLocation type="plasmid" evidence="4 5">
    <name>pACP4.1</name>
</geneLocation>
<sequence>MEGSGEGESMLDGLDPAGDGMDGEPDDEVDNHAAGLDDQADHAGHNGEPVDDELAKKKAKDKKIMMAGGGVVVLVAIATAALKFMAPAVTAVPNQPPQVQQAKVMAPQQSPAQVESQSPVVEAPGRQEPEASPLDFGAQNRSPENGVAPLHDASPVVGAGTQVASAVPANAGQAMEAHQPGGLPMPTGMPGAGSPMEPAATTKAATPAALPTAAMATTSANSTDPNAEINSVREDLKKYQRETEKTIADLKKSIDQLRVQKTAKQEAPAKLETVRAQSDKRTVTQEQKPARKFSGITETAEVKAPEKYSPIPAPVMNESKVTPVAPTATTKGGKVRGDFTVYAISNGRAWVKWSVDGENYMVALNSILPDSTRVTSISDEKGIVFSSAGEIHPKPAK</sequence>
<reference evidence="4" key="1">
    <citation type="submission" date="2017-05" db="EMBL/GenBank/DDBJ databases">
        <title>Polyphasic characterization of four soil-derived phenanthrene-degrading Acidovorax strains and proposal of Acidovorax phenanthrenivorans sp. nov.</title>
        <authorList>
            <person name="Singleton D."/>
            <person name="Lee J."/>
            <person name="Dickey A.N."/>
            <person name="Stroud A."/>
            <person name="Scholl E.H."/>
            <person name="Wright F.A."/>
            <person name="Aitken M.D."/>
        </authorList>
    </citation>
    <scope>NUCLEOTIDE SEQUENCE</scope>
    <source>
        <strain evidence="4">P4</strain>
        <plasmid evidence="4">pACP4.1</plasmid>
    </source>
</reference>
<keyword evidence="4" id="KW-0614">Plasmid</keyword>
<keyword evidence="3" id="KW-0812">Transmembrane</keyword>
<protein>
    <submittedName>
        <fullName evidence="4">Uncharacterized protein</fullName>
    </submittedName>
</protein>